<dbReference type="InterPro" id="IPR008139">
    <property type="entry name" value="SaposinB_dom"/>
</dbReference>
<evidence type="ECO:0008006" key="11">
    <source>
        <dbReference type="Google" id="ProtNLM"/>
    </source>
</evidence>
<sequence length="300" mass="33169">MKILCAFFVLALVGIEVHGVALGADRCTWGPSYWCKNYGTAKTCGSVKHCKTNYWNKPVKNDEICNLCKEGMTVVDNYLKANATKAAIEAELLQICSDIPIPDLSTQCKQLITENFDMIYDEGLILVGNGDMVCTLIGLCTSSISEGDVVKQMVDNLPNIVRKAMENNELPIASPFIAPVPIFNQAPQQAAEGDCSDCQAFIKDVQNAIMNDPNMVKSWTGLMQNECDALGPGLSEICMQRSHEAINDIARYHMSDADAMSVCNTIKMCGFKSQKTVDNDMCTDCTRFFSDWKEMMMNNK</sequence>
<feature type="signal peptide" evidence="6">
    <location>
        <begin position="1"/>
        <end position="19"/>
    </location>
</feature>
<evidence type="ECO:0000256" key="1">
    <source>
        <dbReference type="ARBA" id="ARBA00004613"/>
    </source>
</evidence>
<dbReference type="InterPro" id="IPR051428">
    <property type="entry name" value="Sphingo_Act-Surfact_Prot"/>
</dbReference>
<evidence type="ECO:0000256" key="4">
    <source>
        <dbReference type="ARBA" id="ARBA00023157"/>
    </source>
</evidence>
<evidence type="ECO:0000313" key="10">
    <source>
        <dbReference type="Proteomes" id="UP000007875"/>
    </source>
</evidence>
<dbReference type="GO" id="GO:0016020">
    <property type="term" value="C:membrane"/>
    <property type="evidence" value="ECO:0007669"/>
    <property type="project" value="GOC"/>
</dbReference>
<dbReference type="GeneTree" id="ENSGT00940000164890"/>
<dbReference type="Proteomes" id="UP000007875">
    <property type="component" value="Unassembled WGS sequence"/>
</dbReference>
<evidence type="ECO:0000259" key="7">
    <source>
        <dbReference type="PROSITE" id="PS50015"/>
    </source>
</evidence>
<accession>H2ZIM3</accession>
<dbReference type="GO" id="GO:0005576">
    <property type="term" value="C:extracellular region"/>
    <property type="evidence" value="ECO:0007669"/>
    <property type="project" value="UniProtKB-SubCell"/>
</dbReference>
<keyword evidence="2" id="KW-0964">Secreted</keyword>
<keyword evidence="5" id="KW-0325">Glycoprotein</keyword>
<reference evidence="9" key="3">
    <citation type="submission" date="2025-09" db="UniProtKB">
        <authorList>
            <consortium name="Ensembl"/>
        </authorList>
    </citation>
    <scope>IDENTIFICATION</scope>
</reference>
<evidence type="ECO:0000256" key="6">
    <source>
        <dbReference type="SAM" id="SignalP"/>
    </source>
</evidence>
<dbReference type="InterPro" id="IPR008373">
    <property type="entry name" value="Saposin"/>
</dbReference>
<dbReference type="PRINTS" id="PR01797">
    <property type="entry name" value="SAPOSIN"/>
</dbReference>
<feature type="chain" id="PRO_5003579266" description="Saposin B-type domain-containing protein" evidence="6">
    <location>
        <begin position="20"/>
        <end position="300"/>
    </location>
</feature>
<reference evidence="9" key="2">
    <citation type="submission" date="2025-08" db="UniProtKB">
        <authorList>
            <consortium name="Ensembl"/>
        </authorList>
    </citation>
    <scope>IDENTIFICATION</scope>
</reference>
<dbReference type="HOGENOM" id="CLU_929179_0_0_1"/>
<evidence type="ECO:0000313" key="9">
    <source>
        <dbReference type="Ensembl" id="ENSCSAVP00000017439.1"/>
    </source>
</evidence>
<dbReference type="PROSITE" id="PS51110">
    <property type="entry name" value="SAP_A"/>
    <property type="match status" value="1"/>
</dbReference>
<dbReference type="PANTHER" id="PTHR11480">
    <property type="entry name" value="SAPOSIN-RELATED"/>
    <property type="match status" value="1"/>
</dbReference>
<organism evidence="9 10">
    <name type="scientific">Ciona savignyi</name>
    <name type="common">Pacific transparent sea squirt</name>
    <dbReference type="NCBI Taxonomy" id="51511"/>
    <lineage>
        <taxon>Eukaryota</taxon>
        <taxon>Metazoa</taxon>
        <taxon>Chordata</taxon>
        <taxon>Tunicata</taxon>
        <taxon>Ascidiacea</taxon>
        <taxon>Phlebobranchia</taxon>
        <taxon>Cionidae</taxon>
        <taxon>Ciona</taxon>
    </lineage>
</organism>
<feature type="domain" description="Saposin A-type" evidence="8">
    <location>
        <begin position="20"/>
        <end position="60"/>
    </location>
</feature>
<dbReference type="PROSITE" id="PS50015">
    <property type="entry name" value="SAP_B"/>
    <property type="match status" value="2"/>
</dbReference>
<keyword evidence="4" id="KW-1015">Disulfide bond</keyword>
<dbReference type="Ensembl" id="ENSCSAVT00000017630.1">
    <property type="protein sequence ID" value="ENSCSAVP00000017439.1"/>
    <property type="gene ID" value="ENSCSAVG00000010272.1"/>
</dbReference>
<evidence type="ECO:0000259" key="8">
    <source>
        <dbReference type="PROSITE" id="PS51110"/>
    </source>
</evidence>
<dbReference type="Pfam" id="PF05184">
    <property type="entry name" value="SapB_1"/>
    <property type="match status" value="1"/>
</dbReference>
<dbReference type="Gene3D" id="1.10.225.10">
    <property type="entry name" value="Saposin-like"/>
    <property type="match status" value="2"/>
</dbReference>
<dbReference type="GO" id="GO:0006665">
    <property type="term" value="P:sphingolipid metabolic process"/>
    <property type="evidence" value="ECO:0007669"/>
    <property type="project" value="InterPro"/>
</dbReference>
<dbReference type="Pfam" id="PF02199">
    <property type="entry name" value="SapA"/>
    <property type="match status" value="1"/>
</dbReference>
<proteinExistence type="predicted"/>
<dbReference type="InterPro" id="IPR007856">
    <property type="entry name" value="SapB_1"/>
</dbReference>
<keyword evidence="3 6" id="KW-0732">Signal</keyword>
<feature type="domain" description="Saposin B-type" evidence="7">
    <location>
        <begin position="191"/>
        <end position="273"/>
    </location>
</feature>
<reference evidence="10" key="1">
    <citation type="submission" date="2003-08" db="EMBL/GenBank/DDBJ databases">
        <authorList>
            <person name="Birren B."/>
            <person name="Nusbaum C."/>
            <person name="Abebe A."/>
            <person name="Abouelleil A."/>
            <person name="Adekoya E."/>
            <person name="Ait-zahra M."/>
            <person name="Allen N."/>
            <person name="Allen T."/>
            <person name="An P."/>
            <person name="Anderson M."/>
            <person name="Anderson S."/>
            <person name="Arachchi H."/>
            <person name="Armbruster J."/>
            <person name="Bachantsang P."/>
            <person name="Baldwin J."/>
            <person name="Barry A."/>
            <person name="Bayul T."/>
            <person name="Blitshsteyn B."/>
            <person name="Bloom T."/>
            <person name="Blye J."/>
            <person name="Boguslavskiy L."/>
            <person name="Borowsky M."/>
            <person name="Boukhgalter B."/>
            <person name="Brunache A."/>
            <person name="Butler J."/>
            <person name="Calixte N."/>
            <person name="Calvo S."/>
            <person name="Camarata J."/>
            <person name="Campo K."/>
            <person name="Chang J."/>
            <person name="Cheshatsang Y."/>
            <person name="Citroen M."/>
            <person name="Collymore A."/>
            <person name="Considine T."/>
            <person name="Cook A."/>
            <person name="Cooke P."/>
            <person name="Corum B."/>
            <person name="Cuomo C."/>
            <person name="David R."/>
            <person name="Dawoe T."/>
            <person name="Degray S."/>
            <person name="Dodge S."/>
            <person name="Dooley K."/>
            <person name="Dorje P."/>
            <person name="Dorjee K."/>
            <person name="Dorris L."/>
            <person name="Duffey N."/>
            <person name="Dupes A."/>
            <person name="Elkins T."/>
            <person name="Engels R."/>
            <person name="Erickson J."/>
            <person name="Farina A."/>
            <person name="Faro S."/>
            <person name="Ferreira P."/>
            <person name="Fischer H."/>
            <person name="Fitzgerald M."/>
            <person name="Foley K."/>
            <person name="Gage D."/>
            <person name="Galagan J."/>
            <person name="Gearin G."/>
            <person name="Gnerre S."/>
            <person name="Gnirke A."/>
            <person name="Goyette A."/>
            <person name="Graham J."/>
            <person name="Grandbois E."/>
            <person name="Gyaltsen K."/>
            <person name="Hafez N."/>
            <person name="Hagopian D."/>
            <person name="Hagos B."/>
            <person name="Hall J."/>
            <person name="Hatcher B."/>
            <person name="Heller A."/>
            <person name="Higgins H."/>
            <person name="Honan T."/>
            <person name="Horn A."/>
            <person name="Houde N."/>
            <person name="Hughes L."/>
            <person name="Hulme W."/>
            <person name="Husby E."/>
            <person name="Iliev I."/>
            <person name="Jaffe D."/>
            <person name="Jones C."/>
            <person name="Kamal M."/>
            <person name="Kamat A."/>
            <person name="Kamvysselis M."/>
            <person name="Karlsson E."/>
            <person name="Kells C."/>
            <person name="Kieu A."/>
            <person name="Kisner P."/>
            <person name="Kodira C."/>
            <person name="Kulbokas E."/>
            <person name="Labutti K."/>
            <person name="Lama D."/>
            <person name="Landers T."/>
            <person name="Leger J."/>
            <person name="Levine S."/>
            <person name="Lewis D."/>
            <person name="Lewis T."/>
            <person name="Lindblad-toh K."/>
            <person name="Liu X."/>
            <person name="Lokyitsang T."/>
            <person name="Lokyitsang Y."/>
            <person name="Lucien O."/>
            <person name="Lui A."/>
            <person name="Ma L.J."/>
            <person name="Mabbitt R."/>
            <person name="Macdonald J."/>
            <person name="Maclean C."/>
            <person name="Major J."/>
            <person name="Manning J."/>
            <person name="Marabella R."/>
            <person name="Maru K."/>
            <person name="Matthews C."/>
            <person name="Mauceli E."/>
            <person name="Mccarthy M."/>
            <person name="Mcdonough S."/>
            <person name="Mcghee T."/>
            <person name="Meldrim J."/>
            <person name="Meneus L."/>
            <person name="Mesirov J."/>
            <person name="Mihalev A."/>
            <person name="Mihova T."/>
            <person name="Mikkelsen T."/>
            <person name="Mlenga V."/>
            <person name="Moru K."/>
            <person name="Mozes J."/>
            <person name="Mulrain L."/>
            <person name="Munson G."/>
            <person name="Naylor J."/>
            <person name="Newes C."/>
            <person name="Nguyen C."/>
            <person name="Nguyen N."/>
            <person name="Nguyen T."/>
            <person name="Nicol R."/>
            <person name="Nielsen C."/>
            <person name="Nizzari M."/>
            <person name="Norbu C."/>
            <person name="Norbu N."/>
            <person name="O'donnell P."/>
            <person name="Okoawo O."/>
            <person name="O'leary S."/>
            <person name="Omotosho B."/>
            <person name="O'neill K."/>
            <person name="Osman S."/>
            <person name="Parker S."/>
            <person name="Perrin D."/>
            <person name="Phunkhang P."/>
            <person name="Piqani B."/>
            <person name="Purcell S."/>
            <person name="Rachupka T."/>
            <person name="Ramasamy U."/>
            <person name="Rameau R."/>
            <person name="Ray V."/>
            <person name="Raymond C."/>
            <person name="Retta R."/>
            <person name="Richardson S."/>
            <person name="Rise C."/>
            <person name="Rodriguez J."/>
            <person name="Rogers J."/>
            <person name="Rogov P."/>
            <person name="Rutman M."/>
            <person name="Schupbach R."/>
            <person name="Seaman C."/>
            <person name="Settipalli S."/>
            <person name="Sharpe T."/>
            <person name="Sheridan J."/>
            <person name="Sherpa N."/>
            <person name="Shi J."/>
            <person name="Smirnov S."/>
            <person name="Smith C."/>
            <person name="Sougnez C."/>
            <person name="Spencer B."/>
            <person name="Stalker J."/>
            <person name="Stange-thomann N."/>
            <person name="Stavropoulos S."/>
            <person name="Stetson K."/>
            <person name="Stone C."/>
            <person name="Stone S."/>
            <person name="Stubbs M."/>
            <person name="Talamas J."/>
            <person name="Tchuinga P."/>
            <person name="Tenzing P."/>
            <person name="Tesfaye S."/>
            <person name="Theodore J."/>
            <person name="Thoulutsang Y."/>
            <person name="Topham K."/>
            <person name="Towey S."/>
            <person name="Tsamla T."/>
            <person name="Tsomo N."/>
            <person name="Vallee D."/>
            <person name="Vassiliev H."/>
            <person name="Venkataraman V."/>
            <person name="Vinson J."/>
            <person name="Vo A."/>
            <person name="Wade C."/>
            <person name="Wang S."/>
            <person name="Wangchuk T."/>
            <person name="Wangdi T."/>
            <person name="Whittaker C."/>
            <person name="Wilkinson J."/>
            <person name="Wu Y."/>
            <person name="Wyman D."/>
            <person name="Yadav S."/>
            <person name="Yang S."/>
            <person name="Yang X."/>
            <person name="Yeager S."/>
            <person name="Yee E."/>
            <person name="Young G."/>
            <person name="Zainoun J."/>
            <person name="Zembeck L."/>
            <person name="Zimmer A."/>
            <person name="Zody M."/>
            <person name="Lander E."/>
        </authorList>
    </citation>
    <scope>NUCLEOTIDE SEQUENCE [LARGE SCALE GENOMIC DNA]</scope>
</reference>
<evidence type="ECO:0000256" key="2">
    <source>
        <dbReference type="ARBA" id="ARBA00022525"/>
    </source>
</evidence>
<evidence type="ECO:0000256" key="3">
    <source>
        <dbReference type="ARBA" id="ARBA00022729"/>
    </source>
</evidence>
<dbReference type="SMART" id="SM00741">
    <property type="entry name" value="SapB"/>
    <property type="match status" value="2"/>
</dbReference>
<dbReference type="GO" id="GO:0005764">
    <property type="term" value="C:lysosome"/>
    <property type="evidence" value="ECO:0007669"/>
    <property type="project" value="InterPro"/>
</dbReference>
<dbReference type="AlphaFoldDB" id="H2ZIM3"/>
<name>H2ZIM3_CIOSA</name>
<dbReference type="SMART" id="SM00162">
    <property type="entry name" value="SAPA"/>
    <property type="match status" value="1"/>
</dbReference>
<feature type="domain" description="Saposin B-type" evidence="7">
    <location>
        <begin position="61"/>
        <end position="144"/>
    </location>
</feature>
<keyword evidence="10" id="KW-1185">Reference proteome</keyword>
<protein>
    <recommendedName>
        <fullName evidence="11">Saposin B-type domain-containing protein</fullName>
    </recommendedName>
</protein>
<evidence type="ECO:0000256" key="5">
    <source>
        <dbReference type="ARBA" id="ARBA00023180"/>
    </source>
</evidence>
<dbReference type="InterPro" id="IPR003119">
    <property type="entry name" value="SAP_A"/>
</dbReference>
<dbReference type="InterPro" id="IPR011001">
    <property type="entry name" value="Saposin-like"/>
</dbReference>
<comment type="subcellular location">
    <subcellularLocation>
        <location evidence="1">Secreted</location>
    </subcellularLocation>
</comment>
<dbReference type="SUPFAM" id="SSF47862">
    <property type="entry name" value="Saposin"/>
    <property type="match status" value="2"/>
</dbReference>